<dbReference type="PROSITE" id="PS51257">
    <property type="entry name" value="PROKAR_LIPOPROTEIN"/>
    <property type="match status" value="1"/>
</dbReference>
<reference evidence="2" key="1">
    <citation type="submission" date="2016-10" db="EMBL/GenBank/DDBJ databases">
        <authorList>
            <person name="Varghese N."/>
            <person name="Submissions S."/>
        </authorList>
    </citation>
    <scope>NUCLEOTIDE SEQUENCE [LARGE SCALE GENOMIC DNA]</scope>
    <source>
        <strain evidence="2">2SM5</strain>
    </source>
</reference>
<dbReference type="InterPro" id="IPR029058">
    <property type="entry name" value="AB_hydrolase_fold"/>
</dbReference>
<organism evidence="1 2">
    <name type="scientific">Halopseudomonas litoralis</name>
    <dbReference type="NCBI Taxonomy" id="797277"/>
    <lineage>
        <taxon>Bacteria</taxon>
        <taxon>Pseudomonadati</taxon>
        <taxon>Pseudomonadota</taxon>
        <taxon>Gammaproteobacteria</taxon>
        <taxon>Pseudomonadales</taxon>
        <taxon>Pseudomonadaceae</taxon>
        <taxon>Halopseudomonas</taxon>
    </lineage>
</organism>
<proteinExistence type="predicted"/>
<gene>
    <name evidence="1" type="ORF">SAMN05216198_0747</name>
</gene>
<dbReference type="Gene3D" id="3.40.50.1820">
    <property type="entry name" value="alpha/beta hydrolase"/>
    <property type="match status" value="1"/>
</dbReference>
<dbReference type="Proteomes" id="UP000243426">
    <property type="component" value="Chromosome I"/>
</dbReference>
<dbReference type="OrthoDB" id="5451115at2"/>
<protein>
    <recommendedName>
        <fullName evidence="3">Alpha/beta hydrolase family protein</fullName>
    </recommendedName>
</protein>
<accession>A0A1H1MWH6</accession>
<evidence type="ECO:0008006" key="3">
    <source>
        <dbReference type="Google" id="ProtNLM"/>
    </source>
</evidence>
<dbReference type="STRING" id="797277.SAMN05216198_0747"/>
<dbReference type="RefSeq" id="WP_090272085.1">
    <property type="nucleotide sequence ID" value="NZ_LT629748.1"/>
</dbReference>
<name>A0A1H1MWH6_9GAMM</name>
<dbReference type="AlphaFoldDB" id="A0A1H1MWH6"/>
<evidence type="ECO:0000313" key="1">
    <source>
        <dbReference type="EMBL" id="SDR91126.1"/>
    </source>
</evidence>
<dbReference type="SUPFAM" id="SSF53474">
    <property type="entry name" value="alpha/beta-Hydrolases"/>
    <property type="match status" value="1"/>
</dbReference>
<sequence length="277" mass="30021">MQPDRRGLTGPAVTLPARLLFSCLLVLLATACTSLNQRLDGTARQAGLVALTLPGGNHALHSFERQTAGRHALVFIEGDGRPWRAGGRIVSADPTPANPQALKWLQQTSGPALYLGRPCYGNAALPACHPTLWTYSRYSPVIIDSMALGLKHWLDQHPDIESVTLAGYSGGGVLALLLGERDLPVSRVIALSSPLDIHLWADQHGYGRLFNSVNPAEIDSWRADRERHFYFGAQDAKVPPQLFAEAVRDIPGARLHIIEGIGHQCCSPAIWLSPTTP</sequence>
<keyword evidence="2" id="KW-1185">Reference proteome</keyword>
<dbReference type="EMBL" id="LT629748">
    <property type="protein sequence ID" value="SDR91126.1"/>
    <property type="molecule type" value="Genomic_DNA"/>
</dbReference>
<evidence type="ECO:0000313" key="2">
    <source>
        <dbReference type="Proteomes" id="UP000243426"/>
    </source>
</evidence>